<dbReference type="Gene3D" id="3.40.630.30">
    <property type="match status" value="1"/>
</dbReference>
<comment type="caution">
    <text evidence="1">The sequence shown here is derived from an EMBL/GenBank/DDBJ whole genome shotgun (WGS) entry which is preliminary data.</text>
</comment>
<accession>A0A852TJ18</accession>
<evidence type="ECO:0000313" key="1">
    <source>
        <dbReference type="EMBL" id="NYE07104.1"/>
    </source>
</evidence>
<evidence type="ECO:0000313" key="2">
    <source>
        <dbReference type="Proteomes" id="UP000548423"/>
    </source>
</evidence>
<dbReference type="AlphaFoldDB" id="A0A852TJ18"/>
<name>A0A852TJ18_9BACI</name>
<gene>
    <name evidence="1" type="ORF">F4694_003889</name>
</gene>
<reference evidence="2" key="2">
    <citation type="submission" date="2020-08" db="EMBL/GenBank/DDBJ databases">
        <title>The Agave Microbiome: Exploring the role of microbial communities in plant adaptations to desert environments.</title>
        <authorList>
            <person name="Partida-Martinez L.P."/>
        </authorList>
    </citation>
    <scope>NUCLEOTIDE SEQUENCE [LARGE SCALE GENOMIC DNA]</scope>
    <source>
        <strain evidence="2">AT2.8</strain>
    </source>
</reference>
<dbReference type="Proteomes" id="UP000548423">
    <property type="component" value="Unassembled WGS sequence"/>
</dbReference>
<proteinExistence type="predicted"/>
<dbReference type="EMBL" id="JACCBX010000008">
    <property type="protein sequence ID" value="NYE07104.1"/>
    <property type="molecule type" value="Genomic_DNA"/>
</dbReference>
<organism evidence="1 2">
    <name type="scientific">Neobacillus niacini</name>
    <dbReference type="NCBI Taxonomy" id="86668"/>
    <lineage>
        <taxon>Bacteria</taxon>
        <taxon>Bacillati</taxon>
        <taxon>Bacillota</taxon>
        <taxon>Bacilli</taxon>
        <taxon>Bacillales</taxon>
        <taxon>Bacillaceae</taxon>
        <taxon>Neobacillus</taxon>
    </lineage>
</organism>
<protein>
    <submittedName>
        <fullName evidence="1">Uncharacterized protein</fullName>
    </submittedName>
</protein>
<reference evidence="2" key="1">
    <citation type="submission" date="2020-07" db="EMBL/GenBank/DDBJ databases">
        <authorList>
            <person name="Partida-Martinez L."/>
            <person name="Huntemann M."/>
            <person name="Clum A."/>
            <person name="Wang J."/>
            <person name="Palaniappan K."/>
            <person name="Ritter S."/>
            <person name="Chen I.-M."/>
            <person name="Stamatis D."/>
            <person name="Reddy T."/>
            <person name="O'Malley R."/>
            <person name="Daum C."/>
            <person name="Shapiro N."/>
            <person name="Ivanova N."/>
            <person name="Kyrpides N."/>
            <person name="Woyke T."/>
        </authorList>
    </citation>
    <scope>NUCLEOTIDE SEQUENCE [LARGE SCALE GENOMIC DNA]</scope>
    <source>
        <strain evidence="2">AT2.8</strain>
    </source>
</reference>
<sequence length="63" mass="7120">MSGQSEYENKKAVLTDAKGIAKVHVDSWKTTYTNIVPDAYLNSLDYEGRNSFGKILYPLALYM</sequence>